<dbReference type="AlphaFoldDB" id="A0A336LSD2"/>
<dbReference type="PRINTS" id="PR00081">
    <property type="entry name" value="GDHRDH"/>
</dbReference>
<dbReference type="EMBL" id="UFQT01000099">
    <property type="protein sequence ID" value="SSX19891.1"/>
    <property type="molecule type" value="Genomic_DNA"/>
</dbReference>
<protein>
    <submittedName>
        <fullName evidence="3">CSON015600 protein</fullName>
    </submittedName>
</protein>
<reference evidence="2" key="1">
    <citation type="submission" date="2018-04" db="EMBL/GenBank/DDBJ databases">
        <authorList>
            <person name="Go L.Y."/>
            <person name="Mitchell J.A."/>
        </authorList>
    </citation>
    <scope>NUCLEOTIDE SEQUENCE</scope>
    <source>
        <tissue evidence="2">Whole organism</tissue>
    </source>
</reference>
<name>A0A336LSD2_CULSO</name>
<dbReference type="VEuPathDB" id="VectorBase:CSON015600"/>
<dbReference type="InterPro" id="IPR036291">
    <property type="entry name" value="NAD(P)-bd_dom_sf"/>
</dbReference>
<evidence type="ECO:0000313" key="3">
    <source>
        <dbReference type="EMBL" id="SSX19891.1"/>
    </source>
</evidence>
<gene>
    <name evidence="3" type="primary">CSON015600</name>
</gene>
<dbReference type="OMA" id="HGNAGQI"/>
<proteinExistence type="predicted"/>
<organism evidence="3">
    <name type="scientific">Culicoides sonorensis</name>
    <name type="common">Biting midge</name>
    <dbReference type="NCBI Taxonomy" id="179676"/>
    <lineage>
        <taxon>Eukaryota</taxon>
        <taxon>Metazoa</taxon>
        <taxon>Ecdysozoa</taxon>
        <taxon>Arthropoda</taxon>
        <taxon>Hexapoda</taxon>
        <taxon>Insecta</taxon>
        <taxon>Pterygota</taxon>
        <taxon>Neoptera</taxon>
        <taxon>Endopterygota</taxon>
        <taxon>Diptera</taxon>
        <taxon>Nematocera</taxon>
        <taxon>Chironomoidea</taxon>
        <taxon>Ceratopogonidae</taxon>
        <taxon>Ceratopogoninae</taxon>
        <taxon>Culicoides</taxon>
        <taxon>Monoculicoides</taxon>
    </lineage>
</organism>
<reference evidence="3" key="2">
    <citation type="submission" date="2018-07" db="EMBL/GenBank/DDBJ databases">
        <authorList>
            <person name="Quirk P.G."/>
            <person name="Krulwich T.A."/>
        </authorList>
    </citation>
    <scope>NUCLEOTIDE SEQUENCE</scope>
</reference>
<dbReference type="EMBL" id="UFQS01000099">
    <property type="protein sequence ID" value="SSW99511.1"/>
    <property type="molecule type" value="Genomic_DNA"/>
</dbReference>
<dbReference type="Pfam" id="PF13561">
    <property type="entry name" value="adh_short_C2"/>
    <property type="match status" value="1"/>
</dbReference>
<dbReference type="InterPro" id="IPR002347">
    <property type="entry name" value="SDR_fam"/>
</dbReference>
<evidence type="ECO:0000256" key="1">
    <source>
        <dbReference type="ARBA" id="ARBA00023002"/>
    </source>
</evidence>
<evidence type="ECO:0000313" key="2">
    <source>
        <dbReference type="EMBL" id="SSW99511.1"/>
    </source>
</evidence>
<dbReference type="FunFam" id="3.40.50.720:FF:000084">
    <property type="entry name" value="Short-chain dehydrogenase reductase"/>
    <property type="match status" value="1"/>
</dbReference>
<dbReference type="PANTHER" id="PTHR43975:SF2">
    <property type="entry name" value="EG:BACR7A4.14 PROTEIN-RELATED"/>
    <property type="match status" value="1"/>
</dbReference>
<dbReference type="PANTHER" id="PTHR43975">
    <property type="entry name" value="ZGC:101858"/>
    <property type="match status" value="1"/>
</dbReference>
<sequence>MNFKDKVVIITGSSSGIGAGTAEYLSKLGASLVLVGRNVENLNVIKEKCTKLAAQGTPAPLALQADVTIESDAKRIIDETIKHFNKLDVLVNNAGIIGVGSIEQTSMDQYDTIMNTNMRSIYHLTMLAVPHLIKTEGCIVNVSSVNGIRAFSGVLAYCVSKAALDQFTRCVALELAPKKVRVNAVNPGVIVTDIHKRGGMDEQAYQAFLERCKQTHALGRPGTVCEVASAITFLASNETAGFITGASLPIDGGRHAMCPR</sequence>
<keyword evidence="1" id="KW-0560">Oxidoreductase</keyword>
<dbReference type="SUPFAM" id="SSF51735">
    <property type="entry name" value="NAD(P)-binding Rossmann-fold domains"/>
    <property type="match status" value="1"/>
</dbReference>
<dbReference type="InterPro" id="IPR020904">
    <property type="entry name" value="Sc_DH/Rdtase_CS"/>
</dbReference>
<dbReference type="Gene3D" id="3.40.50.720">
    <property type="entry name" value="NAD(P)-binding Rossmann-like Domain"/>
    <property type="match status" value="1"/>
</dbReference>
<dbReference type="PROSITE" id="PS00061">
    <property type="entry name" value="ADH_SHORT"/>
    <property type="match status" value="1"/>
</dbReference>
<accession>A0A336LSD2</accession>
<dbReference type="PRINTS" id="PR00080">
    <property type="entry name" value="SDRFAMILY"/>
</dbReference>
<dbReference type="GO" id="GO:0016491">
    <property type="term" value="F:oxidoreductase activity"/>
    <property type="evidence" value="ECO:0007669"/>
    <property type="project" value="UniProtKB-KW"/>
</dbReference>